<evidence type="ECO:0000256" key="7">
    <source>
        <dbReference type="ARBA" id="ARBA00022801"/>
    </source>
</evidence>
<dbReference type="PANTHER" id="PTHR37984:SF8">
    <property type="entry name" value="CCHC-TYPE DOMAIN-CONTAINING PROTEIN"/>
    <property type="match status" value="1"/>
</dbReference>
<dbReference type="SUPFAM" id="SSF54695">
    <property type="entry name" value="POZ domain"/>
    <property type="match status" value="1"/>
</dbReference>
<dbReference type="InterPro" id="IPR011705">
    <property type="entry name" value="BACK"/>
</dbReference>
<dbReference type="Pfam" id="PF07707">
    <property type="entry name" value="BACK"/>
    <property type="match status" value="2"/>
</dbReference>
<keyword evidence="1" id="KW-0880">Kelch repeat</keyword>
<reference evidence="11" key="1">
    <citation type="journal article" date="2017" name="bioRxiv">
        <title>Comparative analysis of the genomes of Stylophora pistillata and Acropora digitifera provides evidence for extensive differences between species of corals.</title>
        <authorList>
            <person name="Voolstra C.R."/>
            <person name="Li Y."/>
            <person name="Liew Y.J."/>
            <person name="Baumgarten S."/>
            <person name="Zoccola D."/>
            <person name="Flot J.-F."/>
            <person name="Tambutte S."/>
            <person name="Allemand D."/>
            <person name="Aranda M."/>
        </authorList>
    </citation>
    <scope>NUCLEOTIDE SEQUENCE [LARGE SCALE GENOMIC DNA]</scope>
</reference>
<evidence type="ECO:0000313" key="10">
    <source>
        <dbReference type="EMBL" id="PFX19848.1"/>
    </source>
</evidence>
<dbReference type="Gene3D" id="2.120.10.80">
    <property type="entry name" value="Kelch-type beta propeller"/>
    <property type="match status" value="2"/>
</dbReference>
<dbReference type="InterPro" id="IPR041373">
    <property type="entry name" value="RT_RNaseH"/>
</dbReference>
<dbReference type="GO" id="GO:0003964">
    <property type="term" value="F:RNA-directed DNA polymerase activity"/>
    <property type="evidence" value="ECO:0007669"/>
    <property type="project" value="UniProtKB-KW"/>
</dbReference>
<dbReference type="Pfam" id="PF01344">
    <property type="entry name" value="Kelch_1"/>
    <property type="match status" value="4"/>
</dbReference>
<dbReference type="PANTHER" id="PTHR37984">
    <property type="entry name" value="PROTEIN CBG26694"/>
    <property type="match status" value="1"/>
</dbReference>
<dbReference type="SMART" id="SM00875">
    <property type="entry name" value="BACK"/>
    <property type="match status" value="2"/>
</dbReference>
<keyword evidence="8" id="KW-0695">RNA-directed DNA polymerase</keyword>
<dbReference type="CDD" id="cd14733">
    <property type="entry name" value="BACK"/>
    <property type="match status" value="1"/>
</dbReference>
<gene>
    <name evidence="10" type="primary">POL</name>
    <name evidence="10" type="ORF">AWC38_SpisGene15735</name>
</gene>
<dbReference type="PROSITE" id="PS50878">
    <property type="entry name" value="RT_POL"/>
    <property type="match status" value="1"/>
</dbReference>
<dbReference type="FunFam" id="3.10.20.370:FF:000001">
    <property type="entry name" value="Retrovirus-related Pol polyprotein from transposon 17.6-like protein"/>
    <property type="match status" value="1"/>
</dbReference>
<keyword evidence="11" id="KW-1185">Reference proteome</keyword>
<dbReference type="GO" id="GO:0004519">
    <property type="term" value="F:endonuclease activity"/>
    <property type="evidence" value="ECO:0007669"/>
    <property type="project" value="UniProtKB-KW"/>
</dbReference>
<accession>A0A2B4RU51</accession>
<evidence type="ECO:0000256" key="5">
    <source>
        <dbReference type="ARBA" id="ARBA00022737"/>
    </source>
</evidence>
<dbReference type="InterPro" id="IPR043128">
    <property type="entry name" value="Rev_trsase/Diguanyl_cyclase"/>
</dbReference>
<keyword evidence="5" id="KW-0677">Repeat</keyword>
<dbReference type="InterPro" id="IPR015915">
    <property type="entry name" value="Kelch-typ_b-propeller"/>
</dbReference>
<keyword evidence="2" id="KW-0808">Transferase</keyword>
<evidence type="ECO:0000256" key="4">
    <source>
        <dbReference type="ARBA" id="ARBA00022722"/>
    </source>
</evidence>
<keyword evidence="6" id="KW-0255">Endonuclease</keyword>
<dbReference type="Pfam" id="PF17917">
    <property type="entry name" value="RT_RNaseH"/>
    <property type="match status" value="1"/>
</dbReference>
<dbReference type="Gene3D" id="3.30.710.10">
    <property type="entry name" value="Potassium Channel Kv1.1, Chain A"/>
    <property type="match status" value="1"/>
</dbReference>
<dbReference type="InterPro" id="IPR000477">
    <property type="entry name" value="RT_dom"/>
</dbReference>
<dbReference type="SUPFAM" id="SSF56672">
    <property type="entry name" value="DNA/RNA polymerases"/>
    <property type="match status" value="1"/>
</dbReference>
<dbReference type="InterPro" id="IPR043502">
    <property type="entry name" value="DNA/RNA_pol_sf"/>
</dbReference>
<evidence type="ECO:0000256" key="3">
    <source>
        <dbReference type="ARBA" id="ARBA00022695"/>
    </source>
</evidence>
<feature type="domain" description="Reverse transcriptase" evidence="9">
    <location>
        <begin position="515"/>
        <end position="698"/>
    </location>
</feature>
<evidence type="ECO:0000256" key="6">
    <source>
        <dbReference type="ARBA" id="ARBA00022759"/>
    </source>
</evidence>
<dbReference type="Gene3D" id="3.30.70.270">
    <property type="match status" value="2"/>
</dbReference>
<proteinExistence type="predicted"/>
<dbReference type="Proteomes" id="UP000225706">
    <property type="component" value="Unassembled WGS sequence"/>
</dbReference>
<dbReference type="GO" id="GO:0016787">
    <property type="term" value="F:hydrolase activity"/>
    <property type="evidence" value="ECO:0007669"/>
    <property type="project" value="UniProtKB-KW"/>
</dbReference>
<organism evidence="10 11">
    <name type="scientific">Stylophora pistillata</name>
    <name type="common">Smooth cauliflower coral</name>
    <dbReference type="NCBI Taxonomy" id="50429"/>
    <lineage>
        <taxon>Eukaryota</taxon>
        <taxon>Metazoa</taxon>
        <taxon>Cnidaria</taxon>
        <taxon>Anthozoa</taxon>
        <taxon>Hexacorallia</taxon>
        <taxon>Scleractinia</taxon>
        <taxon>Astrocoeniina</taxon>
        <taxon>Pocilloporidae</taxon>
        <taxon>Stylophora</taxon>
    </lineage>
</organism>
<sequence>MKEAREGVIKFEEISGSVMEDVLEFIYTGTVKVTQENAKELIATGNYLIIPSLKTVSGRFLQGEISNTNCISTFYFAEKYDCVELIANSRKFIHENFASVGEIDEFLSLEAKEVARLSFLSRDCLEDVVTNELVRENFACVKMVMDATVRMATFASEDDLPQSPRRGLETRVILACAGKYTFCYLPEKNQWKRLPDGSTVRDHKTQMLTFRDQLYTFQEFSKAEKYDPVFNGWSKSDQIDVSVDGAIVTVVKGDMYAIEVNKPVGKSTMKRYNVELCGSAPGNAQYLAKAERFNTVKNQWDEIADMQQGRGGAFGEASGGKIFVAGGFNQEGNVSEKCEMYNVSTNEWHYIESLNHGRVYGSMVCLKETLYVLGGSEGSLWAVESYDSTKGRWIAKTVLPMAWLSNNTANTFTCCVLKISRGVMDKAELAPHLTSVSPLGGLFGAQHSQTVSYPGFLGSVLQSQPVTVSTPPLGDLGVASLRVNESVPPKVLPCRKVPLAIENDVKQELDRLVSKGVLEPVTEPTEWVSQMAIVHKNNGKLRICIDPQPLNSTLQREHYRLPVSDDVLPKLKNAKVFRKLDVKEAYWHVRLDEQSSKLTTMITPFGRYRWKRLPFGLKVSSEIFQRKIDEALEDLNGVFNIVDDIIIVGCGATESEALADNSQNLSKCIQRCNERNITLNEDKQETGLKDITFHGHKITSNGIEVDKAKVKAIVDMPAPTDEEGVRRLCGMAQYVSNFIPNLAVDSSQHGIGAVLLQDGRPIKYASRALTISERNWAPIEKEALAVLYGLERFDQYTYGRAVTVVNDHKPLSAILRKPLSTAPKRLQDLMMRYNRYDVNFVFVKGSELHLADTLSRARLNSNGHNHDNRARIMNVNIFGNIPDAHLEEIQEATKKDNGLQDVMELVMNGWPDGKRNVPPSALPYFDIRDTLSAADGVLLKGEAIVIPQSLSQEFILSNFLSVATMPEFLRLDVIETERWLSSDDIAVEVEADVFKIILKWIEQNKSERKGVLEKLFRDVRMDFLSGEYLIDVVTNEFVRENFVCLKTALDALKRATFSDEDSQPQSPRKGFETSAIVACGSGYLFCYLPEKNEWKLLADMPDSSPALRETDPVVQCRGQQYAFQAADPVMRYDPAVNNKTTVIRYDVELCAWETVLLSHDGYRTDACVVAAGRHVYVIGGAPWEGQFGAKAERFDTVENTWEEIADMKEERGGTFGVAMKEKIFVAGGRHRERNPLLQTCEMYNKSTNEWQLVGSLNAPRVYGNMICLNQKLYVLGGKNEQNQAELNIECFDPTEAKWIQRTIIPVMKFKKGNKNTFCVY</sequence>
<dbReference type="InterPro" id="IPR050951">
    <property type="entry name" value="Retrovirus_Pol_polyprotein"/>
</dbReference>
<dbReference type="OrthoDB" id="5986544at2759"/>
<evidence type="ECO:0000256" key="8">
    <source>
        <dbReference type="ARBA" id="ARBA00022918"/>
    </source>
</evidence>
<dbReference type="Gene3D" id="3.10.20.370">
    <property type="match status" value="1"/>
</dbReference>
<dbReference type="Gene3D" id="3.10.10.10">
    <property type="entry name" value="HIV Type 1 Reverse Transcriptase, subunit A, domain 1"/>
    <property type="match status" value="1"/>
</dbReference>
<dbReference type="SUPFAM" id="SSF117281">
    <property type="entry name" value="Kelch motif"/>
    <property type="match status" value="2"/>
</dbReference>
<dbReference type="CDD" id="cd09274">
    <property type="entry name" value="RNase_HI_RT_Ty3"/>
    <property type="match status" value="1"/>
</dbReference>
<dbReference type="InterPro" id="IPR006652">
    <property type="entry name" value="Kelch_1"/>
</dbReference>
<dbReference type="Pfam" id="PF00078">
    <property type="entry name" value="RVT_1"/>
    <property type="match status" value="1"/>
</dbReference>
<evidence type="ECO:0000259" key="9">
    <source>
        <dbReference type="PROSITE" id="PS50878"/>
    </source>
</evidence>
<name>A0A2B4RU51_STYPI</name>
<dbReference type="Gene3D" id="1.25.40.420">
    <property type="match status" value="2"/>
</dbReference>
<protein>
    <submittedName>
        <fullName evidence="10">Retrovirus-related Pol polyprotein</fullName>
    </submittedName>
</protein>
<dbReference type="InterPro" id="IPR011333">
    <property type="entry name" value="SKP1/BTB/POZ_sf"/>
</dbReference>
<evidence type="ECO:0000256" key="2">
    <source>
        <dbReference type="ARBA" id="ARBA00022679"/>
    </source>
</evidence>
<keyword evidence="7" id="KW-0378">Hydrolase</keyword>
<evidence type="ECO:0000256" key="1">
    <source>
        <dbReference type="ARBA" id="ARBA00022441"/>
    </source>
</evidence>
<evidence type="ECO:0000313" key="11">
    <source>
        <dbReference type="Proteomes" id="UP000225706"/>
    </source>
</evidence>
<comment type="caution">
    <text evidence="10">The sequence shown here is derived from an EMBL/GenBank/DDBJ whole genome shotgun (WGS) entry which is preliminary data.</text>
</comment>
<dbReference type="EMBL" id="LSMT01000342">
    <property type="protein sequence ID" value="PFX19848.1"/>
    <property type="molecule type" value="Genomic_DNA"/>
</dbReference>
<keyword evidence="4" id="KW-0540">Nuclease</keyword>
<dbReference type="CDD" id="cd01647">
    <property type="entry name" value="RT_LTR"/>
    <property type="match status" value="1"/>
</dbReference>
<dbReference type="Pfam" id="PF00651">
    <property type="entry name" value="BTB"/>
    <property type="match status" value="1"/>
</dbReference>
<dbReference type="InterPro" id="IPR000210">
    <property type="entry name" value="BTB/POZ_dom"/>
</dbReference>
<dbReference type="SMART" id="SM00612">
    <property type="entry name" value="Kelch"/>
    <property type="match status" value="5"/>
</dbReference>
<keyword evidence="3" id="KW-0548">Nucleotidyltransferase</keyword>